<protein>
    <submittedName>
        <fullName evidence="1">Uncharacterized protein</fullName>
    </submittedName>
</protein>
<accession>J9FNT8</accession>
<dbReference type="AlphaFoldDB" id="J9FNT8"/>
<reference evidence="1" key="1">
    <citation type="journal article" date="2012" name="PLoS ONE">
        <title>Gene sets for utilization of primary and secondary nutrition supplies in the distal gut of endangered iberian lynx.</title>
        <authorList>
            <person name="Alcaide M."/>
            <person name="Messina E."/>
            <person name="Richter M."/>
            <person name="Bargiela R."/>
            <person name="Peplies J."/>
            <person name="Huws S.A."/>
            <person name="Newbold C.J."/>
            <person name="Golyshin P.N."/>
            <person name="Simon M.A."/>
            <person name="Lopez G."/>
            <person name="Yakimov M.M."/>
            <person name="Ferrer M."/>
        </authorList>
    </citation>
    <scope>NUCLEOTIDE SEQUENCE</scope>
</reference>
<gene>
    <name evidence="1" type="ORF">EVA_15306</name>
</gene>
<comment type="caution">
    <text evidence="1">The sequence shown here is derived from an EMBL/GenBank/DDBJ whole genome shotgun (WGS) entry which is preliminary data.</text>
</comment>
<proteinExistence type="predicted"/>
<evidence type="ECO:0000313" key="1">
    <source>
        <dbReference type="EMBL" id="EJW96586.1"/>
    </source>
</evidence>
<sequence length="104" mass="11885">MDRSINDLEVLLALDTSRVNAQSMYFFEVNLVDFFTDSFDESRISFKFDVGNRHLVDFIDNALIVWCKHLSTIVPISLITIVFLRVMASCQDDTTLATQVTDSK</sequence>
<organism evidence="1">
    <name type="scientific">gut metagenome</name>
    <dbReference type="NCBI Taxonomy" id="749906"/>
    <lineage>
        <taxon>unclassified sequences</taxon>
        <taxon>metagenomes</taxon>
        <taxon>organismal metagenomes</taxon>
    </lineage>
</organism>
<dbReference type="EMBL" id="AMCI01005203">
    <property type="protein sequence ID" value="EJW96586.1"/>
    <property type="molecule type" value="Genomic_DNA"/>
</dbReference>
<name>J9FNT8_9ZZZZ</name>